<name>A0AAD7VI26_QUISA</name>
<evidence type="ECO:0000313" key="3">
    <source>
        <dbReference type="Proteomes" id="UP001163823"/>
    </source>
</evidence>
<dbReference type="AlphaFoldDB" id="A0AAD7VI26"/>
<protein>
    <submittedName>
        <fullName evidence="2">Far1-related sequence 3</fullName>
    </submittedName>
</protein>
<reference evidence="2" key="1">
    <citation type="journal article" date="2023" name="Science">
        <title>Elucidation of the pathway for biosynthesis of saponin adjuvants from the soapbark tree.</title>
        <authorList>
            <person name="Reed J."/>
            <person name="Orme A."/>
            <person name="El-Demerdash A."/>
            <person name="Owen C."/>
            <person name="Martin L.B.B."/>
            <person name="Misra R.C."/>
            <person name="Kikuchi S."/>
            <person name="Rejzek M."/>
            <person name="Martin A.C."/>
            <person name="Harkess A."/>
            <person name="Leebens-Mack J."/>
            <person name="Louveau T."/>
            <person name="Stephenson M.J."/>
            <person name="Osbourn A."/>
        </authorList>
    </citation>
    <scope>NUCLEOTIDE SEQUENCE</scope>
    <source>
        <strain evidence="2">S10</strain>
    </source>
</reference>
<gene>
    <name evidence="2" type="ORF">O6P43_006257</name>
</gene>
<feature type="domain" description="COMM" evidence="1">
    <location>
        <begin position="196"/>
        <end position="254"/>
    </location>
</feature>
<dbReference type="Pfam" id="PF07258">
    <property type="entry name" value="COMM_domain"/>
    <property type="match status" value="1"/>
</dbReference>
<dbReference type="EMBL" id="JARAOO010000003">
    <property type="protein sequence ID" value="KAJ7976478.1"/>
    <property type="molecule type" value="Genomic_DNA"/>
</dbReference>
<comment type="caution">
    <text evidence="2">The sequence shown here is derived from an EMBL/GenBank/DDBJ whole genome shotgun (WGS) entry which is preliminary data.</text>
</comment>
<organism evidence="2 3">
    <name type="scientific">Quillaja saponaria</name>
    <name type="common">Soap bark tree</name>
    <dbReference type="NCBI Taxonomy" id="32244"/>
    <lineage>
        <taxon>Eukaryota</taxon>
        <taxon>Viridiplantae</taxon>
        <taxon>Streptophyta</taxon>
        <taxon>Embryophyta</taxon>
        <taxon>Tracheophyta</taxon>
        <taxon>Spermatophyta</taxon>
        <taxon>Magnoliopsida</taxon>
        <taxon>eudicotyledons</taxon>
        <taxon>Gunneridae</taxon>
        <taxon>Pentapetalae</taxon>
        <taxon>rosids</taxon>
        <taxon>fabids</taxon>
        <taxon>Fabales</taxon>
        <taxon>Quillajaceae</taxon>
        <taxon>Quillaja</taxon>
    </lineage>
</organism>
<sequence>MEADSLYMNLHKLSGIKSEEALDHLFTTLWKSRKTGLRSSEKSHLQSLLNLSSLPEVDPVLACLRSLIRKFVHENFSSDDLLKLFPPDMPLDLQSILILSLQKCQNQWKEDISKEQHLLPRTSISYQVKANVPPSFTPLDSSENLTSLWPREDDIIAGLNHNELGASTPLIADVNASGMAPLSFQPDIGPDNLGILPRLKSMTWTLENRNTAQANRVAVISLKLHDYSKSPSGESEVKFQLTKDTLEAMLRSMTYISEQLSSVVGTSLGPANKKHKQ</sequence>
<dbReference type="PANTHER" id="PTHR15663:SF6">
    <property type="entry name" value="COMM DOMAIN-CONTAINING PROTEIN-RELATED"/>
    <property type="match status" value="1"/>
</dbReference>
<keyword evidence="3" id="KW-1185">Reference proteome</keyword>
<dbReference type="InterPro" id="IPR037360">
    <property type="entry name" value="COMMD9"/>
</dbReference>
<evidence type="ECO:0000313" key="2">
    <source>
        <dbReference type="EMBL" id="KAJ7976478.1"/>
    </source>
</evidence>
<dbReference type="InterPro" id="IPR017920">
    <property type="entry name" value="COMM"/>
</dbReference>
<dbReference type="PANTHER" id="PTHR15663">
    <property type="entry name" value="COMM DOMAIN-CONTAINING PROTEIN 9"/>
    <property type="match status" value="1"/>
</dbReference>
<evidence type="ECO:0000259" key="1">
    <source>
        <dbReference type="Pfam" id="PF07258"/>
    </source>
</evidence>
<proteinExistence type="predicted"/>
<dbReference type="Proteomes" id="UP001163823">
    <property type="component" value="Chromosome 3"/>
</dbReference>
<accession>A0AAD7VI26</accession>
<dbReference type="KEGG" id="qsa:O6P43_006257"/>